<dbReference type="RefSeq" id="WP_223909992.1">
    <property type="nucleotide sequence ID" value="NZ_AP025017.1"/>
</dbReference>
<dbReference type="InterPro" id="IPR011712">
    <property type="entry name" value="Sig_transdc_His_kin_sub3_dim/P"/>
</dbReference>
<keyword evidence="5" id="KW-1133">Transmembrane helix</keyword>
<keyword evidence="3" id="KW-0902">Two-component regulatory system</keyword>
<dbReference type="Gene3D" id="3.30.565.10">
    <property type="entry name" value="Histidine kinase-like ATPase, C-terminal domain"/>
    <property type="match status" value="1"/>
</dbReference>
<keyword evidence="8" id="KW-1185">Reference proteome</keyword>
<feature type="transmembrane region" description="Helical" evidence="5">
    <location>
        <begin position="127"/>
        <end position="143"/>
    </location>
</feature>
<sequence length="426" mass="44739">MDTTNDADGAGPAVGGAMGGAQEPSPAGGVAVGAQGPAEAAGRTRRQARRAAARRGPWYRSIDWYASFWVVLLLVPMSVTIASAIPLAAKTTTIIGFIGFAGVYMWAVSTMTAWFEQPEAGGVAPRLRMLLARLGAMALLAALTLPVLGLWYVFYIPYFCAVILWVLPLRSGALTVSALCLGCLLLAFAVRAPGHYLQAVLGCCVSAVFVLLSRIGDEGSHQRLLARERELARDTELAALREREEIGRDVHDILGHSLTVLTLKAEVAQRLVPRDPQAAQEELAAIIELSRGALADVRATVNRLRTPDLASQVEASRTAFTAAGIAVGVEGAAASVPLAQRELLAWALREATTNILRHAGAQRVRLELAPGLLRVVDDGSGMGDAPLGNGLRGLRERVEGAGGALRLLSPAEGDGGGAGTALEVRL</sequence>
<evidence type="ECO:0000256" key="2">
    <source>
        <dbReference type="ARBA" id="ARBA00022777"/>
    </source>
</evidence>
<dbReference type="CDD" id="cd16917">
    <property type="entry name" value="HATPase_UhpB-NarQ-NarX-like"/>
    <property type="match status" value="1"/>
</dbReference>
<reference evidence="7 8" key="1">
    <citation type="submission" date="2021-08" db="EMBL/GenBank/DDBJ databases">
        <title>Whole genome sequence of novel Actinomyces species strain MAS-1.</title>
        <authorList>
            <person name="Saito M."/>
            <person name="Kuwahara N."/>
            <person name="Takizawa T."/>
            <person name="Gotouda H."/>
            <person name="Ochiai T."/>
        </authorList>
    </citation>
    <scope>NUCLEOTIDE SEQUENCE [LARGE SCALE GENOMIC DNA]</scope>
    <source>
        <strain evidence="7 8">MAS-1</strain>
    </source>
</reference>
<feature type="transmembrane region" description="Helical" evidence="5">
    <location>
        <begin position="64"/>
        <end position="88"/>
    </location>
</feature>
<evidence type="ECO:0000256" key="1">
    <source>
        <dbReference type="ARBA" id="ARBA00022679"/>
    </source>
</evidence>
<evidence type="ECO:0000313" key="7">
    <source>
        <dbReference type="EMBL" id="BDA63371.1"/>
    </source>
</evidence>
<organism evidence="7 8">
    <name type="scientific">Actinomyces capricornis</name>
    <dbReference type="NCBI Taxonomy" id="2755559"/>
    <lineage>
        <taxon>Bacteria</taxon>
        <taxon>Bacillati</taxon>
        <taxon>Actinomycetota</taxon>
        <taxon>Actinomycetes</taxon>
        <taxon>Actinomycetales</taxon>
        <taxon>Actinomycetaceae</taxon>
        <taxon>Actinomyces</taxon>
    </lineage>
</organism>
<evidence type="ECO:0000256" key="5">
    <source>
        <dbReference type="SAM" id="Phobius"/>
    </source>
</evidence>
<gene>
    <name evidence="7" type="ORF">MANAM107_02050</name>
</gene>
<dbReference type="EMBL" id="AP025017">
    <property type="protein sequence ID" value="BDA63371.1"/>
    <property type="molecule type" value="Genomic_DNA"/>
</dbReference>
<proteinExistence type="predicted"/>
<feature type="region of interest" description="Disordered" evidence="4">
    <location>
        <begin position="1"/>
        <end position="47"/>
    </location>
</feature>
<dbReference type="InterPro" id="IPR050482">
    <property type="entry name" value="Sensor_HK_TwoCompSys"/>
</dbReference>
<dbReference type="Proteomes" id="UP000824496">
    <property type="component" value="Chromosome"/>
</dbReference>
<dbReference type="InterPro" id="IPR036890">
    <property type="entry name" value="HATPase_C_sf"/>
</dbReference>
<feature type="compositionally biased region" description="Low complexity" evidence="4">
    <location>
        <begin position="26"/>
        <end position="41"/>
    </location>
</feature>
<dbReference type="PANTHER" id="PTHR24421">
    <property type="entry name" value="NITRATE/NITRITE SENSOR PROTEIN NARX-RELATED"/>
    <property type="match status" value="1"/>
</dbReference>
<keyword evidence="2" id="KW-0418">Kinase</keyword>
<keyword evidence="5" id="KW-0812">Transmembrane</keyword>
<dbReference type="Gene3D" id="1.20.5.1930">
    <property type="match status" value="1"/>
</dbReference>
<evidence type="ECO:0000259" key="6">
    <source>
        <dbReference type="Pfam" id="PF07730"/>
    </source>
</evidence>
<name>A0ABN6K4S7_9ACTO</name>
<dbReference type="PANTHER" id="PTHR24421:SF63">
    <property type="entry name" value="SENSOR HISTIDINE KINASE DESK"/>
    <property type="match status" value="1"/>
</dbReference>
<feature type="transmembrane region" description="Helical" evidence="5">
    <location>
        <begin position="94"/>
        <end position="115"/>
    </location>
</feature>
<evidence type="ECO:0000313" key="8">
    <source>
        <dbReference type="Proteomes" id="UP000824496"/>
    </source>
</evidence>
<feature type="transmembrane region" description="Helical" evidence="5">
    <location>
        <begin position="172"/>
        <end position="190"/>
    </location>
</feature>
<keyword evidence="5" id="KW-0472">Membrane</keyword>
<protein>
    <recommendedName>
        <fullName evidence="6">Signal transduction histidine kinase subgroup 3 dimerisation and phosphoacceptor domain-containing protein</fullName>
    </recommendedName>
</protein>
<feature type="domain" description="Signal transduction histidine kinase subgroup 3 dimerisation and phosphoacceptor" evidence="6">
    <location>
        <begin position="242"/>
        <end position="308"/>
    </location>
</feature>
<accession>A0ABN6K4S7</accession>
<evidence type="ECO:0000256" key="4">
    <source>
        <dbReference type="SAM" id="MobiDB-lite"/>
    </source>
</evidence>
<dbReference type="SUPFAM" id="SSF55874">
    <property type="entry name" value="ATPase domain of HSP90 chaperone/DNA topoisomerase II/histidine kinase"/>
    <property type="match status" value="1"/>
</dbReference>
<dbReference type="Pfam" id="PF07730">
    <property type="entry name" value="HisKA_3"/>
    <property type="match status" value="1"/>
</dbReference>
<keyword evidence="1" id="KW-0808">Transferase</keyword>
<evidence type="ECO:0000256" key="3">
    <source>
        <dbReference type="ARBA" id="ARBA00023012"/>
    </source>
</evidence>